<reference evidence="5" key="1">
    <citation type="submission" date="2021-08" db="EMBL/GenBank/DDBJ databases">
        <title>Comparative analyses of Brucepasteria parasyntrophica and Teretinema zuelzerae.</title>
        <authorList>
            <person name="Song Y."/>
            <person name="Brune A."/>
        </authorList>
    </citation>
    <scope>NUCLEOTIDE SEQUENCE</scope>
    <source>
        <strain evidence="5">DSM 1903</strain>
    </source>
</reference>
<dbReference type="GO" id="GO:0016020">
    <property type="term" value="C:membrane"/>
    <property type="evidence" value="ECO:0007669"/>
    <property type="project" value="TreeGrafter"/>
</dbReference>
<dbReference type="GO" id="GO:0005524">
    <property type="term" value="F:ATP binding"/>
    <property type="evidence" value="ECO:0007669"/>
    <property type="project" value="UniProtKB-KW"/>
</dbReference>
<evidence type="ECO:0000259" key="4">
    <source>
        <dbReference type="Pfam" id="PF00501"/>
    </source>
</evidence>
<dbReference type="EMBL" id="JAINWA010000003">
    <property type="protein sequence ID" value="MCD1655273.1"/>
    <property type="molecule type" value="Genomic_DNA"/>
</dbReference>
<dbReference type="Gene3D" id="3.40.50.12780">
    <property type="entry name" value="N-terminal domain of ligase-like"/>
    <property type="match status" value="1"/>
</dbReference>
<dbReference type="RefSeq" id="WP_230756208.1">
    <property type="nucleotide sequence ID" value="NZ_JAINWA010000003.1"/>
</dbReference>
<name>A0AAE3JJ99_9SPIR</name>
<dbReference type="PANTHER" id="PTHR43272:SF33">
    <property type="entry name" value="AMP-BINDING DOMAIN-CONTAINING PROTEIN-RELATED"/>
    <property type="match status" value="1"/>
</dbReference>
<evidence type="ECO:0000256" key="3">
    <source>
        <dbReference type="ARBA" id="ARBA00024484"/>
    </source>
</evidence>
<keyword evidence="6" id="KW-1185">Reference proteome</keyword>
<gene>
    <name evidence="5" type="ORF">K7J14_11275</name>
</gene>
<dbReference type="Pfam" id="PF00501">
    <property type="entry name" value="AMP-binding"/>
    <property type="match status" value="1"/>
</dbReference>
<accession>A0AAE3JJ99</accession>
<comment type="caution">
    <text evidence="5">The sequence shown here is derived from an EMBL/GenBank/DDBJ whole genome shotgun (WGS) entry which is preliminary data.</text>
</comment>
<evidence type="ECO:0000313" key="6">
    <source>
        <dbReference type="Proteomes" id="UP001198163"/>
    </source>
</evidence>
<dbReference type="PROSITE" id="PS00455">
    <property type="entry name" value="AMP_BINDING"/>
    <property type="match status" value="1"/>
</dbReference>
<evidence type="ECO:0000256" key="1">
    <source>
        <dbReference type="ARBA" id="ARBA00022741"/>
    </source>
</evidence>
<protein>
    <submittedName>
        <fullName evidence="5">AMP-binding protein</fullName>
    </submittedName>
</protein>
<dbReference type="AlphaFoldDB" id="A0AAE3JJ99"/>
<dbReference type="SUPFAM" id="SSF56801">
    <property type="entry name" value="Acetyl-CoA synthetase-like"/>
    <property type="match status" value="1"/>
</dbReference>
<sequence>MQTIDDLGTYTFPAMLANSLKKFADRPALGFVSGDCITYAEFGARVEETRALLYRLGVEKGDRVVILSTSAPNWGVSYFAIVTMGAIAVPLLPDFSQKEIETCIKHSGASILIGSARLLEKVPDPASLGINRILRIEDFSLSLGAETRTGTPGEIRIEEEDTASIIYTSGTTGRSKGVELSHKNLVFTAIGGQFFQRINKIDVALSFLPLSHVYEFTIGFLMFFLNGACVRYLEKAPTVSTLLPALKKVRPTLILSVPIIMEKIYKNKIVPTFTSKPAVAKLYAKPFFRKILHRIAGKSLKKTFGGRIKFFGIGGSKVDPVVETFLKEAKFPYAIGYGLTETAPLLAGSGPKITVPGSVGPAMPGIELKLLDPDPETGIGEVVVKGPNVMKGYYKDPEMTASVFTDDGWFRTGDLGVMDKKGVRLSLKGRSKNMILGSSGENIYPEDIEFVLNQHPFVADSLVVEGDNSSLVAIVQLDEEKLAADIAAKAAQGVISQGDASANSGFVEQARQMGAQMGEAVSAAANDAGRALAYRREQILNEIKFFVNQNVNKISRIDRVEFIDKFEKTASQKIKRYLYNFKKSMHIGSKS</sequence>
<proteinExistence type="predicted"/>
<keyword evidence="2" id="KW-0067">ATP-binding</keyword>
<dbReference type="Proteomes" id="UP001198163">
    <property type="component" value="Unassembled WGS sequence"/>
</dbReference>
<dbReference type="GO" id="GO:0004467">
    <property type="term" value="F:long-chain fatty acid-CoA ligase activity"/>
    <property type="evidence" value="ECO:0007669"/>
    <property type="project" value="UniProtKB-EC"/>
</dbReference>
<dbReference type="InterPro" id="IPR042099">
    <property type="entry name" value="ANL_N_sf"/>
</dbReference>
<dbReference type="InterPro" id="IPR045851">
    <property type="entry name" value="AMP-bd_C_sf"/>
</dbReference>
<comment type="catalytic activity">
    <reaction evidence="3">
        <text>a long-chain fatty acid + ATP + CoA = a long-chain fatty acyl-CoA + AMP + diphosphate</text>
        <dbReference type="Rhea" id="RHEA:15421"/>
        <dbReference type="ChEBI" id="CHEBI:30616"/>
        <dbReference type="ChEBI" id="CHEBI:33019"/>
        <dbReference type="ChEBI" id="CHEBI:57287"/>
        <dbReference type="ChEBI" id="CHEBI:57560"/>
        <dbReference type="ChEBI" id="CHEBI:83139"/>
        <dbReference type="ChEBI" id="CHEBI:456215"/>
        <dbReference type="EC" id="6.2.1.3"/>
    </reaction>
    <physiologicalReaction direction="left-to-right" evidence="3">
        <dbReference type="Rhea" id="RHEA:15422"/>
    </physiologicalReaction>
</comment>
<dbReference type="PANTHER" id="PTHR43272">
    <property type="entry name" value="LONG-CHAIN-FATTY-ACID--COA LIGASE"/>
    <property type="match status" value="1"/>
</dbReference>
<dbReference type="Gene3D" id="3.30.300.30">
    <property type="match status" value="1"/>
</dbReference>
<keyword evidence="1" id="KW-0547">Nucleotide-binding</keyword>
<evidence type="ECO:0000313" key="5">
    <source>
        <dbReference type="EMBL" id="MCD1655273.1"/>
    </source>
</evidence>
<organism evidence="5 6">
    <name type="scientific">Teretinema zuelzerae</name>
    <dbReference type="NCBI Taxonomy" id="156"/>
    <lineage>
        <taxon>Bacteria</taxon>
        <taxon>Pseudomonadati</taxon>
        <taxon>Spirochaetota</taxon>
        <taxon>Spirochaetia</taxon>
        <taxon>Spirochaetales</taxon>
        <taxon>Treponemataceae</taxon>
        <taxon>Teretinema</taxon>
    </lineage>
</organism>
<dbReference type="InterPro" id="IPR020845">
    <property type="entry name" value="AMP-binding_CS"/>
</dbReference>
<dbReference type="InterPro" id="IPR000873">
    <property type="entry name" value="AMP-dep_synth/lig_dom"/>
</dbReference>
<feature type="domain" description="AMP-dependent synthetase/ligase" evidence="4">
    <location>
        <begin position="18"/>
        <end position="394"/>
    </location>
</feature>
<evidence type="ECO:0000256" key="2">
    <source>
        <dbReference type="ARBA" id="ARBA00022840"/>
    </source>
</evidence>